<dbReference type="EMBL" id="KN818233">
    <property type="protein sequence ID" value="KIL67046.1"/>
    <property type="molecule type" value="Genomic_DNA"/>
</dbReference>
<feature type="compositionally biased region" description="Low complexity" evidence="1">
    <location>
        <begin position="177"/>
        <end position="192"/>
    </location>
</feature>
<dbReference type="AlphaFoldDB" id="A0A0C2XCE7"/>
<evidence type="ECO:0000256" key="1">
    <source>
        <dbReference type="SAM" id="MobiDB-lite"/>
    </source>
</evidence>
<feature type="compositionally biased region" description="Low complexity" evidence="1">
    <location>
        <begin position="95"/>
        <end position="107"/>
    </location>
</feature>
<gene>
    <name evidence="2" type="ORF">M378DRAFT_160015</name>
</gene>
<keyword evidence="3" id="KW-1185">Reference proteome</keyword>
<protein>
    <submittedName>
        <fullName evidence="2">Uncharacterized protein</fullName>
    </submittedName>
</protein>
<sequence>MTPTKASGGGRKNSQHSNQNLDFETLLSAWGSSSGATGYGGGGNGVAGSSSGLSSARSGSSSTPSTGEDPDGTTSVTSVSGSDEVEDGATPGNMSVVSSPAIPPAVVFGGSASPIPIPPSRNHAGPKPVGSPIVPNGSPPRPINKKARTSLTASAPTSAGVPTTVEPAGTGRKRRSTVVTGNAASTTASSTGTSVAGEVNGVAVDGSMVDGMLMNGVDGRVEAAQFVGREQPGTGPAGQGQSQSVQRRNTAKAKKRRG</sequence>
<feature type="compositionally biased region" description="Polar residues" evidence="1">
    <location>
        <begin position="239"/>
        <end position="248"/>
    </location>
</feature>
<dbReference type="InParanoid" id="A0A0C2XCE7"/>
<feature type="region of interest" description="Disordered" evidence="1">
    <location>
        <begin position="228"/>
        <end position="258"/>
    </location>
</feature>
<feature type="compositionally biased region" description="Gly residues" evidence="1">
    <location>
        <begin position="37"/>
        <end position="46"/>
    </location>
</feature>
<feature type="compositionally biased region" description="Polar residues" evidence="1">
    <location>
        <begin position="149"/>
        <end position="161"/>
    </location>
</feature>
<feature type="compositionally biased region" description="Low complexity" evidence="1">
    <location>
        <begin position="47"/>
        <end position="82"/>
    </location>
</feature>
<dbReference type="Proteomes" id="UP000054549">
    <property type="component" value="Unassembled WGS sequence"/>
</dbReference>
<name>A0A0C2XCE7_AMAMK</name>
<evidence type="ECO:0000313" key="2">
    <source>
        <dbReference type="EMBL" id="KIL67046.1"/>
    </source>
</evidence>
<accession>A0A0C2XCE7</accession>
<evidence type="ECO:0000313" key="3">
    <source>
        <dbReference type="Proteomes" id="UP000054549"/>
    </source>
</evidence>
<organism evidence="2 3">
    <name type="scientific">Amanita muscaria (strain Koide BX008)</name>
    <dbReference type="NCBI Taxonomy" id="946122"/>
    <lineage>
        <taxon>Eukaryota</taxon>
        <taxon>Fungi</taxon>
        <taxon>Dikarya</taxon>
        <taxon>Basidiomycota</taxon>
        <taxon>Agaricomycotina</taxon>
        <taxon>Agaricomycetes</taxon>
        <taxon>Agaricomycetidae</taxon>
        <taxon>Agaricales</taxon>
        <taxon>Pluteineae</taxon>
        <taxon>Amanitaceae</taxon>
        <taxon>Amanita</taxon>
    </lineage>
</organism>
<feature type="region of interest" description="Disordered" evidence="1">
    <location>
        <begin position="1"/>
        <end position="192"/>
    </location>
</feature>
<feature type="compositionally biased region" description="Basic residues" evidence="1">
    <location>
        <begin position="249"/>
        <end position="258"/>
    </location>
</feature>
<dbReference type="HOGENOM" id="CLU_1077575_0_0_1"/>
<proteinExistence type="predicted"/>
<reference evidence="2 3" key="1">
    <citation type="submission" date="2014-04" db="EMBL/GenBank/DDBJ databases">
        <title>Evolutionary Origins and Diversification of the Mycorrhizal Mutualists.</title>
        <authorList>
            <consortium name="DOE Joint Genome Institute"/>
            <consortium name="Mycorrhizal Genomics Consortium"/>
            <person name="Kohler A."/>
            <person name="Kuo A."/>
            <person name="Nagy L.G."/>
            <person name="Floudas D."/>
            <person name="Copeland A."/>
            <person name="Barry K.W."/>
            <person name="Cichocki N."/>
            <person name="Veneault-Fourrey C."/>
            <person name="LaButti K."/>
            <person name="Lindquist E.A."/>
            <person name="Lipzen A."/>
            <person name="Lundell T."/>
            <person name="Morin E."/>
            <person name="Murat C."/>
            <person name="Riley R."/>
            <person name="Ohm R."/>
            <person name="Sun H."/>
            <person name="Tunlid A."/>
            <person name="Henrissat B."/>
            <person name="Grigoriev I.V."/>
            <person name="Hibbett D.S."/>
            <person name="Martin F."/>
        </authorList>
    </citation>
    <scope>NUCLEOTIDE SEQUENCE [LARGE SCALE GENOMIC DNA]</scope>
    <source>
        <strain evidence="2 3">Koide BX008</strain>
    </source>
</reference>